<evidence type="ECO:0000313" key="3">
    <source>
        <dbReference type="Proteomes" id="UP000823388"/>
    </source>
</evidence>
<dbReference type="EMBL" id="CM029048">
    <property type="protein sequence ID" value="KAG2579547.1"/>
    <property type="molecule type" value="Genomic_DNA"/>
</dbReference>
<reference evidence="2" key="1">
    <citation type="submission" date="2020-05" db="EMBL/GenBank/DDBJ databases">
        <title>WGS assembly of Panicum virgatum.</title>
        <authorList>
            <person name="Lovell J.T."/>
            <person name="Jenkins J."/>
            <person name="Shu S."/>
            <person name="Juenger T.E."/>
            <person name="Schmutz J."/>
        </authorList>
    </citation>
    <scope>NUCLEOTIDE SEQUENCE</scope>
    <source>
        <strain evidence="2">AP13</strain>
    </source>
</reference>
<protein>
    <submittedName>
        <fullName evidence="2">Uncharacterized protein</fullName>
    </submittedName>
</protein>
<comment type="caution">
    <text evidence="2">The sequence shown here is derived from an EMBL/GenBank/DDBJ whole genome shotgun (WGS) entry which is preliminary data.</text>
</comment>
<evidence type="ECO:0000256" key="1">
    <source>
        <dbReference type="SAM" id="MobiDB-lite"/>
    </source>
</evidence>
<proteinExistence type="predicted"/>
<dbReference type="AlphaFoldDB" id="A0A8T0R1M9"/>
<gene>
    <name evidence="2" type="ORF">PVAP13_6NG270432</name>
</gene>
<feature type="region of interest" description="Disordered" evidence="1">
    <location>
        <begin position="128"/>
        <end position="149"/>
    </location>
</feature>
<feature type="region of interest" description="Disordered" evidence="1">
    <location>
        <begin position="1"/>
        <end position="58"/>
    </location>
</feature>
<sequence>MPASWCSLERHAATPQHHVHPTRRAGGDEAGPPPPLGSRGREPPFATERAQRHARGREPHHPTVVFLWRRRRWLPGPLPAAAGPVRRRARLPGAGGVAGPGPPQRRLLGVPPPGVPPPDGCDDGCRRRGVGGRAGAGTQRQPAELRRRPRAVTGRDLGRRICVCGRTWRQGAPAMATTRRPIHGTATALPFHDSFSSSARTQAEDMPPPMRQSEICECSSRLSSSWSTVRWESPLFLCVPEGAVRV</sequence>
<organism evidence="2 3">
    <name type="scientific">Panicum virgatum</name>
    <name type="common">Blackwell switchgrass</name>
    <dbReference type="NCBI Taxonomy" id="38727"/>
    <lineage>
        <taxon>Eukaryota</taxon>
        <taxon>Viridiplantae</taxon>
        <taxon>Streptophyta</taxon>
        <taxon>Embryophyta</taxon>
        <taxon>Tracheophyta</taxon>
        <taxon>Spermatophyta</taxon>
        <taxon>Magnoliopsida</taxon>
        <taxon>Liliopsida</taxon>
        <taxon>Poales</taxon>
        <taxon>Poaceae</taxon>
        <taxon>PACMAD clade</taxon>
        <taxon>Panicoideae</taxon>
        <taxon>Panicodae</taxon>
        <taxon>Paniceae</taxon>
        <taxon>Panicinae</taxon>
        <taxon>Panicum</taxon>
        <taxon>Panicum sect. Hiantes</taxon>
    </lineage>
</organism>
<evidence type="ECO:0000313" key="2">
    <source>
        <dbReference type="EMBL" id="KAG2579547.1"/>
    </source>
</evidence>
<keyword evidence="3" id="KW-1185">Reference proteome</keyword>
<feature type="region of interest" description="Disordered" evidence="1">
    <location>
        <begin position="76"/>
        <end position="111"/>
    </location>
</feature>
<dbReference type="Proteomes" id="UP000823388">
    <property type="component" value="Chromosome 6N"/>
</dbReference>
<accession>A0A8T0R1M9</accession>
<name>A0A8T0R1M9_PANVG</name>